<evidence type="ECO:0000313" key="4">
    <source>
        <dbReference type="Proteomes" id="UP000004994"/>
    </source>
</evidence>
<feature type="domain" description="NAD(P)H-quinone oxidoreductase subunit 2 N-terminal" evidence="2">
    <location>
        <begin position="19"/>
        <end position="56"/>
    </location>
</feature>
<reference evidence="3" key="2">
    <citation type="submission" date="2019-01" db="UniProtKB">
        <authorList>
            <consortium name="EnsemblPlants"/>
        </authorList>
    </citation>
    <scope>IDENTIFICATION</scope>
    <source>
        <strain evidence="3">cv. Heinz 1706</strain>
    </source>
</reference>
<keyword evidence="1" id="KW-1133">Transmembrane helix</keyword>
<sequence length="58" mass="6878">MIWHVQNEILILNSTRFCMKSFYLLLFEGSFIFQECILIFGQILLLVIDLTSDKKYTS</sequence>
<proteinExistence type="predicted"/>
<dbReference type="EnsemblPlants" id="Solyc02g011890.1.1">
    <property type="protein sequence ID" value="Solyc02g011890.1.1.1"/>
    <property type="gene ID" value="Solyc02g011890.1"/>
</dbReference>
<dbReference type="STRING" id="4081.A0A3Q7EX07"/>
<dbReference type="OMA" id="WHVQNEI"/>
<keyword evidence="4" id="KW-1185">Reference proteome</keyword>
<keyword evidence="1" id="KW-0472">Membrane</keyword>
<protein>
    <recommendedName>
        <fullName evidence="2">NAD(P)H-quinone oxidoreductase subunit 2 N-terminal domain-containing protein</fullName>
    </recommendedName>
</protein>
<dbReference type="Pfam" id="PF19530">
    <property type="entry name" value="Ndh2_N"/>
    <property type="match status" value="1"/>
</dbReference>
<dbReference type="InParanoid" id="A0A3Q7EX07"/>
<dbReference type="PaxDb" id="4081-Solyc02g011890.1.1"/>
<dbReference type="AlphaFoldDB" id="A0A3Q7EX07"/>
<feature type="transmembrane region" description="Helical" evidence="1">
    <location>
        <begin position="21"/>
        <end position="48"/>
    </location>
</feature>
<dbReference type="Proteomes" id="UP000004994">
    <property type="component" value="Chromosome 2"/>
</dbReference>
<name>A0A3Q7EX07_SOLLC</name>
<dbReference type="PANTHER" id="PTHR45564">
    <property type="entry name" value="NAD(P)H-QUINONE OXIDOREDUCTASE SUBUNIT 2 B, CHLOROPLASTIC"/>
    <property type="match status" value="1"/>
</dbReference>
<reference evidence="3" key="1">
    <citation type="journal article" date="2012" name="Nature">
        <title>The tomato genome sequence provides insights into fleshy fruit evolution.</title>
        <authorList>
            <consortium name="Tomato Genome Consortium"/>
        </authorList>
    </citation>
    <scope>NUCLEOTIDE SEQUENCE [LARGE SCALE GENOMIC DNA]</scope>
    <source>
        <strain evidence="3">cv. Heinz 1706</strain>
    </source>
</reference>
<dbReference type="InterPro" id="IPR045693">
    <property type="entry name" value="Ndh2_N"/>
</dbReference>
<dbReference type="PANTHER" id="PTHR45564:SF1">
    <property type="entry name" value="NAD(P)H-QUINONE OXIDOREDUCTASE SUBUNIT 2"/>
    <property type="match status" value="1"/>
</dbReference>
<evidence type="ECO:0000256" key="1">
    <source>
        <dbReference type="SAM" id="Phobius"/>
    </source>
</evidence>
<dbReference type="Gramene" id="Solyc02g011890.1.1">
    <property type="protein sequence ID" value="Solyc02g011890.1.1.1"/>
    <property type="gene ID" value="Solyc02g011890.1"/>
</dbReference>
<evidence type="ECO:0000313" key="3">
    <source>
        <dbReference type="EnsemblPlants" id="Solyc02g011890.1.1.1"/>
    </source>
</evidence>
<accession>A0A3Q7EX07</accession>
<keyword evidence="1" id="KW-0812">Transmembrane</keyword>
<evidence type="ECO:0000259" key="2">
    <source>
        <dbReference type="Pfam" id="PF19530"/>
    </source>
</evidence>
<organism evidence="3">
    <name type="scientific">Solanum lycopersicum</name>
    <name type="common">Tomato</name>
    <name type="synonym">Lycopersicon esculentum</name>
    <dbReference type="NCBI Taxonomy" id="4081"/>
    <lineage>
        <taxon>Eukaryota</taxon>
        <taxon>Viridiplantae</taxon>
        <taxon>Streptophyta</taxon>
        <taxon>Embryophyta</taxon>
        <taxon>Tracheophyta</taxon>
        <taxon>Spermatophyta</taxon>
        <taxon>Magnoliopsida</taxon>
        <taxon>eudicotyledons</taxon>
        <taxon>Gunneridae</taxon>
        <taxon>Pentapetalae</taxon>
        <taxon>asterids</taxon>
        <taxon>lamiids</taxon>
        <taxon>Solanales</taxon>
        <taxon>Solanaceae</taxon>
        <taxon>Solanoideae</taxon>
        <taxon>Solaneae</taxon>
        <taxon>Solanum</taxon>
        <taxon>Solanum subgen. Lycopersicon</taxon>
    </lineage>
</organism>